<dbReference type="OrthoDB" id="7742927at2"/>
<sequence length="152" mass="17168">MVDDIEMLSELSEALRLQNEINRAEAGQKAPVSGFTYKGVRLKSRWAVLRELEDMKRIVDAMPELMSRRLETIWCDSKVGATYTVTVKDRLWVPDMKWAVSDAIVDTVGGHNGIYIDGDTPAGMEVDPYWPDDYARDRDSTGEKSAKTPISR</sequence>
<feature type="region of interest" description="Disordered" evidence="1">
    <location>
        <begin position="129"/>
        <end position="152"/>
    </location>
</feature>
<evidence type="ECO:0000313" key="3">
    <source>
        <dbReference type="Proteomes" id="UP000244912"/>
    </source>
</evidence>
<reference evidence="2 3" key="1">
    <citation type="submission" date="2018-03" db="EMBL/GenBank/DDBJ databases">
        <authorList>
            <person name="Keele B.F."/>
        </authorList>
    </citation>
    <scope>NUCLEOTIDE SEQUENCE [LARGE SCALE GENOMIC DNA]</scope>
    <source>
        <strain evidence="2 3">CECT 8504</strain>
    </source>
</reference>
<dbReference type="RefSeq" id="WP_108895427.1">
    <property type="nucleotide sequence ID" value="NZ_ONZF01000010.1"/>
</dbReference>
<evidence type="ECO:0000256" key="1">
    <source>
        <dbReference type="SAM" id="MobiDB-lite"/>
    </source>
</evidence>
<accession>A0A2R8BZW8</accession>
<dbReference type="AlphaFoldDB" id="A0A2R8BZW8"/>
<dbReference type="Proteomes" id="UP000244912">
    <property type="component" value="Unassembled WGS sequence"/>
</dbReference>
<name>A0A2R8BZW8_9RHOB</name>
<organism evidence="2 3">
    <name type="scientific">Palleronia abyssalis</name>
    <dbReference type="NCBI Taxonomy" id="1501240"/>
    <lineage>
        <taxon>Bacteria</taxon>
        <taxon>Pseudomonadati</taxon>
        <taxon>Pseudomonadota</taxon>
        <taxon>Alphaproteobacteria</taxon>
        <taxon>Rhodobacterales</taxon>
        <taxon>Roseobacteraceae</taxon>
        <taxon>Palleronia</taxon>
    </lineage>
</organism>
<gene>
    <name evidence="2" type="ORF">PAA8504_03552</name>
</gene>
<proteinExistence type="predicted"/>
<feature type="compositionally biased region" description="Basic and acidic residues" evidence="1">
    <location>
        <begin position="133"/>
        <end position="146"/>
    </location>
</feature>
<keyword evidence="3" id="KW-1185">Reference proteome</keyword>
<protein>
    <submittedName>
        <fullName evidence="2">Uncharacterized protein</fullName>
    </submittedName>
</protein>
<dbReference type="EMBL" id="ONZF01000010">
    <property type="protein sequence ID" value="SPJ25701.1"/>
    <property type="molecule type" value="Genomic_DNA"/>
</dbReference>
<evidence type="ECO:0000313" key="2">
    <source>
        <dbReference type="EMBL" id="SPJ25701.1"/>
    </source>
</evidence>